<gene>
    <name evidence="2" type="ORF">Sango_1660100</name>
</gene>
<dbReference type="Proteomes" id="UP001289374">
    <property type="component" value="Unassembled WGS sequence"/>
</dbReference>
<protein>
    <submittedName>
        <fullName evidence="2">Uncharacterized protein</fullName>
    </submittedName>
</protein>
<name>A0AAE2BRN0_9LAMI</name>
<dbReference type="PANTHER" id="PTHR34788">
    <property type="entry name" value="F15I1.22"/>
    <property type="match status" value="1"/>
</dbReference>
<proteinExistence type="predicted"/>
<dbReference type="AlphaFoldDB" id="A0AAE2BRN0"/>
<reference evidence="2" key="2">
    <citation type="journal article" date="2024" name="Plant">
        <title>Genomic evolution and insights into agronomic trait innovations of Sesamum species.</title>
        <authorList>
            <person name="Miao H."/>
            <person name="Wang L."/>
            <person name="Qu L."/>
            <person name="Liu H."/>
            <person name="Sun Y."/>
            <person name="Le M."/>
            <person name="Wang Q."/>
            <person name="Wei S."/>
            <person name="Zheng Y."/>
            <person name="Lin W."/>
            <person name="Duan Y."/>
            <person name="Cao H."/>
            <person name="Xiong S."/>
            <person name="Wang X."/>
            <person name="Wei L."/>
            <person name="Li C."/>
            <person name="Ma Q."/>
            <person name="Ju M."/>
            <person name="Zhao R."/>
            <person name="Li G."/>
            <person name="Mu C."/>
            <person name="Tian Q."/>
            <person name="Mei H."/>
            <person name="Zhang T."/>
            <person name="Gao T."/>
            <person name="Zhang H."/>
        </authorList>
    </citation>
    <scope>NUCLEOTIDE SEQUENCE</scope>
    <source>
        <strain evidence="2">K16</strain>
    </source>
</reference>
<dbReference type="PANTHER" id="PTHR34788:SF4">
    <property type="entry name" value="F15I1.22"/>
    <property type="match status" value="1"/>
</dbReference>
<sequence length="131" mass="15524">MSSETDPFVTNKRPTQNHHSNTSFRWTLRRGRQRLPTVRLGGKKPHRGFFLFRLCKKAKLKWLRLKYVSLLKKVKKYYESMVKEVGEGRRTIESFQQRMLLETSFAIPVMGLSFTSYNYPSAYALERPTLF</sequence>
<evidence type="ECO:0000256" key="1">
    <source>
        <dbReference type="SAM" id="MobiDB-lite"/>
    </source>
</evidence>
<dbReference type="EMBL" id="JACGWL010000009">
    <property type="protein sequence ID" value="KAK4395058.1"/>
    <property type="molecule type" value="Genomic_DNA"/>
</dbReference>
<feature type="compositionally biased region" description="Polar residues" evidence="1">
    <location>
        <begin position="12"/>
        <end position="24"/>
    </location>
</feature>
<keyword evidence="3" id="KW-1185">Reference proteome</keyword>
<evidence type="ECO:0000313" key="3">
    <source>
        <dbReference type="Proteomes" id="UP001289374"/>
    </source>
</evidence>
<comment type="caution">
    <text evidence="2">The sequence shown here is derived from an EMBL/GenBank/DDBJ whole genome shotgun (WGS) entry which is preliminary data.</text>
</comment>
<reference evidence="2" key="1">
    <citation type="submission" date="2020-06" db="EMBL/GenBank/DDBJ databases">
        <authorList>
            <person name="Li T."/>
            <person name="Hu X."/>
            <person name="Zhang T."/>
            <person name="Song X."/>
            <person name="Zhang H."/>
            <person name="Dai N."/>
            <person name="Sheng W."/>
            <person name="Hou X."/>
            <person name="Wei L."/>
        </authorList>
    </citation>
    <scope>NUCLEOTIDE SEQUENCE</scope>
    <source>
        <strain evidence="2">K16</strain>
        <tissue evidence="2">Leaf</tissue>
    </source>
</reference>
<organism evidence="2 3">
    <name type="scientific">Sesamum angolense</name>
    <dbReference type="NCBI Taxonomy" id="2727404"/>
    <lineage>
        <taxon>Eukaryota</taxon>
        <taxon>Viridiplantae</taxon>
        <taxon>Streptophyta</taxon>
        <taxon>Embryophyta</taxon>
        <taxon>Tracheophyta</taxon>
        <taxon>Spermatophyta</taxon>
        <taxon>Magnoliopsida</taxon>
        <taxon>eudicotyledons</taxon>
        <taxon>Gunneridae</taxon>
        <taxon>Pentapetalae</taxon>
        <taxon>asterids</taxon>
        <taxon>lamiids</taxon>
        <taxon>Lamiales</taxon>
        <taxon>Pedaliaceae</taxon>
        <taxon>Sesamum</taxon>
    </lineage>
</organism>
<evidence type="ECO:0000313" key="2">
    <source>
        <dbReference type="EMBL" id="KAK4395058.1"/>
    </source>
</evidence>
<accession>A0AAE2BRN0</accession>
<feature type="region of interest" description="Disordered" evidence="1">
    <location>
        <begin position="1"/>
        <end position="24"/>
    </location>
</feature>